<gene>
    <name evidence="12" type="primary">ORF64</name>
</gene>
<dbReference type="GO" id="GO:0045893">
    <property type="term" value="P:positive regulation of DNA-templated transcription"/>
    <property type="evidence" value="ECO:0007669"/>
    <property type="project" value="InterPro"/>
</dbReference>
<evidence type="ECO:0000256" key="1">
    <source>
        <dbReference type="ARBA" id="ARBA00004147"/>
    </source>
</evidence>
<feature type="compositionally biased region" description="Basic residues" evidence="9">
    <location>
        <begin position="920"/>
        <end position="929"/>
    </location>
</feature>
<feature type="compositionally biased region" description="Pro residues" evidence="9">
    <location>
        <begin position="66"/>
        <end position="75"/>
    </location>
</feature>
<feature type="compositionally biased region" description="Acidic residues" evidence="9">
    <location>
        <begin position="214"/>
        <end position="224"/>
    </location>
</feature>
<feature type="compositionally biased region" description="Polar residues" evidence="9">
    <location>
        <begin position="878"/>
        <end position="893"/>
    </location>
</feature>
<dbReference type="PANTHER" id="PTHR48125:SF10">
    <property type="entry name" value="OS12G0136300 PROTEIN"/>
    <property type="match status" value="1"/>
</dbReference>
<evidence type="ECO:0000313" key="16">
    <source>
        <dbReference type="EMBL" id="AMB15649.1"/>
    </source>
</evidence>
<reference evidence="13" key="2">
    <citation type="journal article" date="2015" name="J. Gen. Virol.">
        <title>Evidence of widespread natural recombination among field isolates of equine herpesvirus 4 but not among field isolates of equine herpesvirus 1.</title>
        <authorList>
            <person name="Vaz P.K."/>
            <person name="Horsington J."/>
            <person name="Hartley C.A."/>
            <person name="Browning G.F."/>
            <person name="Ficorilli N.P."/>
            <person name="Studdert M.J."/>
            <person name="Gilkerson J.R."/>
            <person name="Devlin J.M."/>
        </authorList>
    </citation>
    <scope>NUCLEOTIDE SEQUENCE</scope>
    <source>
        <strain evidence="15">1966-02</strain>
        <strain evidence="14">2019-02</strain>
        <strain evidence="13">3038-07</strain>
        <strain evidence="17">438-77</strain>
        <strain evidence="16">970-90</strain>
    </source>
</reference>
<keyword evidence="3" id="KW-0244">Early protein</keyword>
<feature type="compositionally biased region" description="Basic and acidic residues" evidence="9">
    <location>
        <begin position="988"/>
        <end position="1007"/>
    </location>
</feature>
<feature type="region of interest" description="Disordered" evidence="9">
    <location>
        <begin position="803"/>
        <end position="1007"/>
    </location>
</feature>
<dbReference type="EMBL" id="KT324729">
    <property type="protein sequence ID" value="AMB15412.1"/>
    <property type="molecule type" value="Genomic_DNA"/>
</dbReference>
<proteinExistence type="inferred from homology"/>
<evidence type="ECO:0000313" key="12">
    <source>
        <dbReference type="EMBL" id="AII80758.1"/>
    </source>
</evidence>
<comment type="similarity">
    <text evidence="2">Belongs to the herpesviridae ICP4 family.</text>
</comment>
<feature type="region of interest" description="Disordered" evidence="9">
    <location>
        <begin position="310"/>
        <end position="370"/>
    </location>
</feature>
<evidence type="ECO:0000313" key="15">
    <source>
        <dbReference type="EMBL" id="AMB15412.1"/>
    </source>
</evidence>
<evidence type="ECO:0000256" key="6">
    <source>
        <dbReference type="ARBA" id="ARBA00023015"/>
    </source>
</evidence>
<dbReference type="EMBL" id="KT324734">
    <property type="protein sequence ID" value="AMB15808.1"/>
    <property type="molecule type" value="Genomic_DNA"/>
</dbReference>
<evidence type="ECO:0000256" key="9">
    <source>
        <dbReference type="SAM" id="MobiDB-lite"/>
    </source>
</evidence>
<reference evidence="12 18" key="1">
    <citation type="submission" date="2013-08" db="EMBL/GenBank/DDBJ databases">
        <title>Genomic analysis of diverse equine herpesvirus type 1 strains from different geographic locations.</title>
        <authorList>
            <person name="Fukushi H."/>
            <person name="Ma G."/>
            <person name="Tsujimura K."/>
            <person name="Cheng H."/>
            <person name="Goodman L."/>
            <person name="Huang T."/>
            <person name="Osterrieder N."/>
        </authorList>
    </citation>
    <scope>NUCLEOTIDE SEQUENCE [LARGE SCALE GENOMIC DNA]</scope>
    <source>
        <strain evidence="12">FL06</strain>
    </source>
</reference>
<dbReference type="Pfam" id="PF03584">
    <property type="entry name" value="Herpes_ICP4_N"/>
    <property type="match status" value="1"/>
</dbReference>
<keyword evidence="5" id="KW-1048">Host nucleus</keyword>
<keyword evidence="6" id="KW-0805">Transcription regulation</keyword>
<organism evidence="12 18">
    <name type="scientific">Equid alphaherpesvirus 1</name>
    <name type="common">Equine herpesvirus 1</name>
    <dbReference type="NCBI Taxonomy" id="10326"/>
    <lineage>
        <taxon>Viruses</taxon>
        <taxon>Duplodnaviria</taxon>
        <taxon>Heunggongvirae</taxon>
        <taxon>Peploviricota</taxon>
        <taxon>Herviviricetes</taxon>
        <taxon>Herpesvirales</taxon>
        <taxon>Orthoherpesviridae</taxon>
        <taxon>Alphaherpesvirinae</taxon>
        <taxon>Varicellovirus</taxon>
        <taxon>Varicellovirus equidalpha1</taxon>
    </lineage>
</organism>
<comment type="subcellular location">
    <subcellularLocation>
        <location evidence="1">Host nucleus</location>
    </subcellularLocation>
</comment>
<feature type="domain" description="Herpesvirus ICP4-like protein N-terminal" evidence="10">
    <location>
        <begin position="416"/>
        <end position="584"/>
    </location>
</feature>
<feature type="compositionally biased region" description="Low complexity" evidence="9">
    <location>
        <begin position="938"/>
        <end position="951"/>
    </location>
</feature>
<dbReference type="EMBL" id="KT324732">
    <property type="protein sequence ID" value="AMB15650.1"/>
    <property type="molecule type" value="Genomic_DNA"/>
</dbReference>
<name>A0A0A7D7V9_9ALPH</name>
<feature type="compositionally biased region" description="Low complexity" evidence="9">
    <location>
        <begin position="867"/>
        <end position="877"/>
    </location>
</feature>
<dbReference type="GO" id="GO:0042025">
    <property type="term" value="C:host cell nucleus"/>
    <property type="evidence" value="ECO:0007669"/>
    <property type="project" value="UniProtKB-SubCell"/>
</dbReference>
<dbReference type="EMBL" id="KF644567">
    <property type="protein sequence ID" value="AII80758.1"/>
    <property type="molecule type" value="Genomic_DNA"/>
</dbReference>
<evidence type="ECO:0000256" key="8">
    <source>
        <dbReference type="ARBA" id="ARBA00023163"/>
    </source>
</evidence>
<dbReference type="EMBL" id="KT324734">
    <property type="protein sequence ID" value="AMB15807.1"/>
    <property type="molecule type" value="Genomic_DNA"/>
</dbReference>
<evidence type="ECO:0000313" key="18">
    <source>
        <dbReference type="Proteomes" id="UP000098226"/>
    </source>
</evidence>
<evidence type="ECO:0000259" key="11">
    <source>
        <dbReference type="Pfam" id="PF03585"/>
    </source>
</evidence>
<evidence type="ECO:0000313" key="13">
    <source>
        <dbReference type="EMBL" id="AMB15174.1"/>
    </source>
</evidence>
<feature type="compositionally biased region" description="Low complexity" evidence="9">
    <location>
        <begin position="165"/>
        <end position="193"/>
    </location>
</feature>
<evidence type="ECO:0000256" key="4">
    <source>
        <dbReference type="ARBA" id="ARBA00022553"/>
    </source>
</evidence>
<dbReference type="EMBL" id="KF644567">
    <property type="protein sequence ID" value="AII80774.1"/>
    <property type="molecule type" value="Genomic_DNA"/>
</dbReference>
<feature type="region of interest" description="Disordered" evidence="9">
    <location>
        <begin position="41"/>
        <end position="295"/>
    </location>
</feature>
<dbReference type="Pfam" id="PF03585">
    <property type="entry name" value="Herpes_ICP4_C"/>
    <property type="match status" value="1"/>
</dbReference>
<evidence type="ECO:0000256" key="2">
    <source>
        <dbReference type="ARBA" id="ARBA00007510"/>
    </source>
</evidence>
<accession>A0A0A7D7V9</accession>
<dbReference type="GO" id="GO:0003677">
    <property type="term" value="F:DNA binding"/>
    <property type="evidence" value="ECO:0007669"/>
    <property type="project" value="UniProtKB-KW"/>
</dbReference>
<dbReference type="EMBL" id="KT324732">
    <property type="protein sequence ID" value="AMB15649.1"/>
    <property type="molecule type" value="Genomic_DNA"/>
</dbReference>
<evidence type="ECO:0000259" key="10">
    <source>
        <dbReference type="Pfam" id="PF03584"/>
    </source>
</evidence>
<evidence type="ECO:0000256" key="3">
    <source>
        <dbReference type="ARBA" id="ARBA00022518"/>
    </source>
</evidence>
<dbReference type="SMR" id="A0A0A7D7V9"/>
<dbReference type="PANTHER" id="PTHR48125">
    <property type="entry name" value="LP07818P1"/>
    <property type="match status" value="1"/>
</dbReference>
<sequence length="1487" mass="154825">MASQRSDFAPDLYDFIESNDFGEDPLIRAASAAEEGFTQPAAPDLLYGSQNMFGVDDAPLSTPAVVIPPPSPAPEPRGGKAKRSPSAAGSGGPPTPAAAAQPASPAPSPAPGLAAMLKMVHSSVAPGNGRRATGSSSPGGGDAADPVALDSDTETCPGSPQPEFPSSASPGGGSPAPRVRSISISSSSSSSSSMDEDDQADGAGASSSSSSSSDDSDSDEGGEEETPRPRHSQNAAKTPSAAGSPGPSSGGDRPAAGAATPKSCRSGAASPGAPAPAPASAPAPSRPGGGLLPPGARILEYLEGVREANLAKTLERPEPPAGMASPPGRSPHRLPKDQRPKSALAGASKRKRANPRPIPQTQTQAPAEEAPQTAVWDLLDMNSSQATGAAAAAASAPAAASCAPGVYQREPLLTPSGDPWPGSDPPPMGRVRYGGTGDSRDGLWDDPEIVLAASRYAEAQAPVPVFVPEMGDSTKQYNALVRMVFESREAMSWLQNSKLSGQDQNLAQFCQKFIHAPRGHGSFITGSVANPLPHIGDAMAAGNALWALPHAAASVAMSRRYDRTQKSFILQSLRRAYADMAYPRDEAGRPDSLAAVAGYPAQAAAAAASQQQPEAPAPSVRVREAYTRVCAALGPRRKAAAAAAAPGSRAPRPSAFRLRELGDACVLACQAVFEALLRLRGGASAVPGLDPSEIPSPACPPEALCSNPAGLETAALSLYELRDLVERARLLGDSDPTHRLGSDELRLAVRAVLVVARTVAPLVRYNAEGARARASAWTVTQAVFSIPSLVGGMLGEAVSLLAPPTRSQQPSSSSPGGEPFSGSAAAEGSLQTLPPLWPTVPGKQSATVPSSHSQSPQHSQSGGGAGATTATCCRATQTNARSRGQQHQPQKARSPQAAASPAHLSQEAMPGSSSDDRAIHGRPRGKSGKRRSEPLEPAAQAGASASFSSSARGYDPSGPVDSPPAPKRRVATPGHQAPRALGPMPAEGPDRRGGFRRVPRGDCHTPRPSDAACAAYCPPELVAELIDNQLFPEAWRPALTFDPQALATIAARCSGPPARDGARFGELAASGPLRRRAAWMHQIPDPEDVKVVVLYSPLQDEDLLGGLPASRPGGSRREPLWSDLKGGLSALLAALGNRILTKRSHAWAGNWTGAPDVSALNAQGVLLLSTGDLAFTGCVEYLCLRLGSARRKLLVLDAVSTEDWPQDGPAISQYHIYMRAALTPRVACAVRWPRERHLSRAVLTSSTLFGPGLFARAEAAFARLYPDSAPLRLCRSSNVAYTVDTRAGERTRVPLAPREYRQRVLPDYDGCKDMRAQAEGLGFHDPDFEEGAAQSHRAANRWGLGAWLRPVYLACGRRGAGAVEPSELLIPELLSEFCRVALLEPDAEAEPLVLPITEAPRRRAPRVDWEPGFGSRSTSVLHMGATELCLPEPDDELEIDGAGDVELVVEHPGPSPGVAQALRRAPIKIEVVSDDEDGGDWCNPYLS</sequence>
<dbReference type="EMBL" id="KT324728">
    <property type="protein sequence ID" value="AMB15333.1"/>
    <property type="molecule type" value="Genomic_DNA"/>
</dbReference>
<dbReference type="InterPro" id="IPR005205">
    <property type="entry name" value="Herpes_ICP4_C"/>
</dbReference>
<dbReference type="EMBL" id="KT324728">
    <property type="protein sequence ID" value="AMB15334.1"/>
    <property type="molecule type" value="Genomic_DNA"/>
</dbReference>
<dbReference type="EMBL" id="KT324729">
    <property type="protein sequence ID" value="AMB15413.1"/>
    <property type="molecule type" value="Genomic_DNA"/>
</dbReference>
<feature type="compositionally biased region" description="Pro residues" evidence="9">
    <location>
        <begin position="273"/>
        <end position="285"/>
    </location>
</feature>
<feature type="compositionally biased region" description="Low complexity" evidence="9">
    <location>
        <begin position="807"/>
        <end position="829"/>
    </location>
</feature>
<feature type="compositionally biased region" description="Low complexity" evidence="9">
    <location>
        <begin position="201"/>
        <end position="213"/>
    </location>
</feature>
<keyword evidence="7" id="KW-0238">DNA-binding</keyword>
<evidence type="ECO:0000313" key="14">
    <source>
        <dbReference type="EMBL" id="AMB15333.1"/>
    </source>
</evidence>
<keyword evidence="8" id="KW-0804">Transcription</keyword>
<evidence type="ECO:0000256" key="5">
    <source>
        <dbReference type="ARBA" id="ARBA00022562"/>
    </source>
</evidence>
<feature type="domain" description="Herpesvirus ICP4-like protein C-terminal" evidence="11">
    <location>
        <begin position="993"/>
        <end position="1399"/>
    </location>
</feature>
<dbReference type="InterPro" id="IPR005206">
    <property type="entry name" value="Herpes_ICP4_N"/>
</dbReference>
<dbReference type="Proteomes" id="UP000098226">
    <property type="component" value="Segment"/>
</dbReference>
<evidence type="ECO:0000313" key="17">
    <source>
        <dbReference type="EMBL" id="AMB15807.1"/>
    </source>
</evidence>
<feature type="compositionally biased region" description="Low complexity" evidence="9">
    <location>
        <begin position="849"/>
        <end position="860"/>
    </location>
</feature>
<keyword evidence="4" id="KW-0597">Phosphoprotein</keyword>
<feature type="compositionally biased region" description="Low complexity" evidence="9">
    <location>
        <begin position="235"/>
        <end position="272"/>
    </location>
</feature>
<evidence type="ECO:0000256" key="7">
    <source>
        <dbReference type="ARBA" id="ARBA00023125"/>
    </source>
</evidence>
<dbReference type="EMBL" id="KT324726">
    <property type="protein sequence ID" value="AMB15174.1"/>
    <property type="molecule type" value="Genomic_DNA"/>
</dbReference>
<protein>
    <submittedName>
        <fullName evidence="12">Transcriptional regulator ICP4</fullName>
    </submittedName>
</protein>
<dbReference type="EMBL" id="KT324726">
    <property type="protein sequence ID" value="AMB15175.1"/>
    <property type="molecule type" value="Genomic_DNA"/>
</dbReference>